<reference evidence="3" key="1">
    <citation type="submission" date="2019-06" db="EMBL/GenBank/DDBJ databases">
        <authorList>
            <consortium name="Wellcome Sanger Institute Data Sharing"/>
        </authorList>
    </citation>
    <scope>NUCLEOTIDE SEQUENCE [LARGE SCALE GENOMIC DNA]</scope>
</reference>
<dbReference type="InterPro" id="IPR026679">
    <property type="entry name" value="MAP10_C-term"/>
</dbReference>
<dbReference type="GO" id="GO:0031122">
    <property type="term" value="P:cytoplasmic microtubule organization"/>
    <property type="evidence" value="ECO:0007669"/>
    <property type="project" value="TreeGrafter"/>
</dbReference>
<dbReference type="Pfam" id="PF14924">
    <property type="entry name" value="MAP10_N"/>
    <property type="match status" value="1"/>
</dbReference>
<dbReference type="GeneID" id="115372228"/>
<evidence type="ECO:0000256" key="1">
    <source>
        <dbReference type="SAM" id="MobiDB-lite"/>
    </source>
</evidence>
<dbReference type="PANTHER" id="PTHR21831">
    <property type="entry name" value="MICROTUBULE-ASSOCIATED PROTEIN 10"/>
    <property type="match status" value="1"/>
</dbReference>
<feature type="region of interest" description="Disordered" evidence="1">
    <location>
        <begin position="422"/>
        <end position="441"/>
    </location>
</feature>
<dbReference type="OrthoDB" id="69809at2759"/>
<protein>
    <submittedName>
        <fullName evidence="3">Microtubule associated protein 10</fullName>
    </submittedName>
</protein>
<dbReference type="GO" id="GO:0030496">
    <property type="term" value="C:midbody"/>
    <property type="evidence" value="ECO:0007669"/>
    <property type="project" value="TreeGrafter"/>
</dbReference>
<dbReference type="RefSeq" id="XP_029925792.1">
    <property type="nucleotide sequence ID" value="XM_030069932.1"/>
</dbReference>
<dbReference type="GO" id="GO:0005881">
    <property type="term" value="C:cytoplasmic microtubule"/>
    <property type="evidence" value="ECO:0007669"/>
    <property type="project" value="TreeGrafter"/>
</dbReference>
<proteinExistence type="predicted"/>
<dbReference type="Ensembl" id="ENSMMDT00005054755.1">
    <property type="protein sequence ID" value="ENSMMDP00005053714.1"/>
    <property type="gene ID" value="ENSMMDG00005024150.1"/>
</dbReference>
<feature type="region of interest" description="Disordered" evidence="1">
    <location>
        <begin position="551"/>
        <end position="803"/>
    </location>
</feature>
<feature type="compositionally biased region" description="Polar residues" evidence="1">
    <location>
        <begin position="721"/>
        <end position="730"/>
    </location>
</feature>
<sequence>MSRQTSSDKCETLFSFELLVEYIRIDDERKVSDELALGVRLLDFPTLLIYQPANAAGNGGEYTFNRGKSCLFKMDLDSLHTHLSNAPLYAMVLDVKEEIPKLVGSAQISLTKLVDRIKSEVNCHGISTPSAQEGKGLVRLCNLMGEKIGSISLTYNLSSLGASLLPHISGNSKHAKSGVHREQHIEENTTKVDPEQVPSPRLDNKAVFCKSACMTGASNDKSLIKNEARQDDGVCATTQTQTPPGEVHQSIEENDCDPEEDLTAFCPPRLFYRGSVEKTRKNETVDNKLLKLDLKSLMLDGASSEDGMLEDTNEGPVSPEIDPTVRDDVKSRNQEHHEASRVSPNVLGEALRQLPLLNALLIELSQLNGQSPQQPLSVHPNLAWIYRASTEPADEQVNPHPEGQAKLMHNTRQVASPRLKDLHSPKYCSTPRGRPASERQGRNTKMEAAFLGSKSSIAPSRKKLVHGMTKTFHLRMKLITPGLVKRHECMETRTEPQRHNAKEKTLNTTNKIIKRTSREATLNQSASLNENIETVMSSIAGHCAQQAATVRHKNKSTNKSAGAVHCRQDSDSQKLTGKQYSEAGLQWSHIPSVDGEDVSQSTDKKKHSSESCQIRLETPRSSGLSSPKSSCSDSSRAGKEEREYTDDFTSLEPSDGCSPDPLSSPEPAAAKAQRSPVCGDPFDSDSDLEDIQKRAVLPVPVKAHGSPQRSLRATHIIRPRTQASALSVSSDNDDLDGSASIQTVRSRKQTTESFRAVRGSGTESLRSSGSQRSDSTYNSSPVREYSAKSGLSCEPQEAGEMDDELGSLDFKNRYHHISELVANKLPGYTM</sequence>
<dbReference type="InParanoid" id="A0A668AVJ9"/>
<dbReference type="Proteomes" id="UP000472263">
    <property type="component" value="Chromosome 15"/>
</dbReference>
<reference evidence="3" key="2">
    <citation type="submission" date="2025-08" db="UniProtKB">
        <authorList>
            <consortium name="Ensembl"/>
        </authorList>
    </citation>
    <scope>IDENTIFICATION</scope>
</reference>
<dbReference type="GeneTree" id="ENSGT00390000008459"/>
<dbReference type="GO" id="GO:0005813">
    <property type="term" value="C:centrosome"/>
    <property type="evidence" value="ECO:0007669"/>
    <property type="project" value="TreeGrafter"/>
</dbReference>
<dbReference type="InterPro" id="IPR039302">
    <property type="entry name" value="MAP10"/>
</dbReference>
<dbReference type="PANTHER" id="PTHR21831:SF2">
    <property type="entry name" value="MICROTUBULE-ASSOCIATED PROTEIN 10"/>
    <property type="match status" value="1"/>
</dbReference>
<keyword evidence="4" id="KW-1185">Reference proteome</keyword>
<reference evidence="3" key="3">
    <citation type="submission" date="2025-09" db="UniProtKB">
        <authorList>
            <consortium name="Ensembl"/>
        </authorList>
    </citation>
    <scope>IDENTIFICATION</scope>
</reference>
<name>A0A668AVJ9_9TELE</name>
<dbReference type="AlphaFoldDB" id="A0A668AVJ9"/>
<feature type="compositionally biased region" description="Low complexity" evidence="1">
    <location>
        <begin position="621"/>
        <end position="635"/>
    </location>
</feature>
<gene>
    <name evidence="3" type="primary">map10</name>
</gene>
<dbReference type="Pfam" id="PF14925">
    <property type="entry name" value="HPHLAWLY"/>
    <property type="match status" value="1"/>
</dbReference>
<accession>A0A668AVJ9</accession>
<dbReference type="CTD" id="54627"/>
<feature type="compositionally biased region" description="Basic and acidic residues" evidence="1">
    <location>
        <begin position="323"/>
        <end position="340"/>
    </location>
</feature>
<feature type="compositionally biased region" description="Low complexity" evidence="1">
    <location>
        <begin position="764"/>
        <end position="775"/>
    </location>
</feature>
<dbReference type="GO" id="GO:0051256">
    <property type="term" value="P:mitotic spindle midzone assembly"/>
    <property type="evidence" value="ECO:0007669"/>
    <property type="project" value="TreeGrafter"/>
</dbReference>
<dbReference type="FunCoup" id="A0A668AVJ9">
    <property type="interactions" value="619"/>
</dbReference>
<evidence type="ECO:0000313" key="4">
    <source>
        <dbReference type="Proteomes" id="UP000472263"/>
    </source>
</evidence>
<evidence type="ECO:0000313" key="3">
    <source>
        <dbReference type="Ensembl" id="ENSMMDP00005053714.1"/>
    </source>
</evidence>
<feature type="region of interest" description="Disordered" evidence="1">
    <location>
        <begin position="304"/>
        <end position="342"/>
    </location>
</feature>
<dbReference type="GO" id="GO:0008017">
    <property type="term" value="F:microtubule binding"/>
    <property type="evidence" value="ECO:0007669"/>
    <property type="project" value="InterPro"/>
</dbReference>
<dbReference type="GO" id="GO:0097431">
    <property type="term" value="C:mitotic spindle pole"/>
    <property type="evidence" value="ECO:0007669"/>
    <property type="project" value="TreeGrafter"/>
</dbReference>
<feature type="domain" description="Microtubule-associated protein 10 C-terminal" evidence="2">
    <location>
        <begin position="323"/>
        <end position="829"/>
    </location>
</feature>
<organism evidence="3 4">
    <name type="scientific">Myripristis murdjan</name>
    <name type="common">pinecone soldierfish</name>
    <dbReference type="NCBI Taxonomy" id="586833"/>
    <lineage>
        <taxon>Eukaryota</taxon>
        <taxon>Metazoa</taxon>
        <taxon>Chordata</taxon>
        <taxon>Craniata</taxon>
        <taxon>Vertebrata</taxon>
        <taxon>Euteleostomi</taxon>
        <taxon>Actinopterygii</taxon>
        <taxon>Neopterygii</taxon>
        <taxon>Teleostei</taxon>
        <taxon>Neoteleostei</taxon>
        <taxon>Acanthomorphata</taxon>
        <taxon>Holocentriformes</taxon>
        <taxon>Holocentridae</taxon>
        <taxon>Myripristis</taxon>
    </lineage>
</organism>
<evidence type="ECO:0000259" key="2">
    <source>
        <dbReference type="Pfam" id="PF14925"/>
    </source>
</evidence>
<dbReference type="GO" id="GO:0032467">
    <property type="term" value="P:positive regulation of cytokinesis"/>
    <property type="evidence" value="ECO:0007669"/>
    <property type="project" value="TreeGrafter"/>
</dbReference>
<dbReference type="GO" id="GO:1990023">
    <property type="term" value="C:mitotic spindle midzone"/>
    <property type="evidence" value="ECO:0007669"/>
    <property type="project" value="TreeGrafter"/>
</dbReference>